<dbReference type="Proteomes" id="UP000464954">
    <property type="component" value="Chromosome"/>
</dbReference>
<dbReference type="InterPro" id="IPR001322">
    <property type="entry name" value="Lamin_tail_dom"/>
</dbReference>
<protein>
    <recommendedName>
        <fullName evidence="1">LTD domain-containing protein</fullName>
    </recommendedName>
</protein>
<dbReference type="Gene3D" id="2.60.40.10">
    <property type="entry name" value="Immunoglobulins"/>
    <property type="match status" value="3"/>
</dbReference>
<dbReference type="SUPFAM" id="SSF49313">
    <property type="entry name" value="Cadherin-like"/>
    <property type="match status" value="2"/>
</dbReference>
<dbReference type="RefSeq" id="WP_160628433.1">
    <property type="nucleotide sequence ID" value="NZ_CP047593.1"/>
</dbReference>
<dbReference type="InterPro" id="IPR013783">
    <property type="entry name" value="Ig-like_fold"/>
</dbReference>
<dbReference type="GO" id="GO:0005509">
    <property type="term" value="F:calcium ion binding"/>
    <property type="evidence" value="ECO:0007669"/>
    <property type="project" value="InterPro"/>
</dbReference>
<evidence type="ECO:0000259" key="1">
    <source>
        <dbReference type="PROSITE" id="PS51841"/>
    </source>
</evidence>
<dbReference type="InterPro" id="IPR036415">
    <property type="entry name" value="Lamin_tail_dom_sf"/>
</dbReference>
<accession>A0A6P1MCE1</accession>
<organism evidence="2 3">
    <name type="scientific">Tichowtungia aerotolerans</name>
    <dbReference type="NCBI Taxonomy" id="2697043"/>
    <lineage>
        <taxon>Bacteria</taxon>
        <taxon>Pseudomonadati</taxon>
        <taxon>Kiritimatiellota</taxon>
        <taxon>Tichowtungiia</taxon>
        <taxon>Tichowtungiales</taxon>
        <taxon>Tichowtungiaceae</taxon>
        <taxon>Tichowtungia</taxon>
    </lineage>
</organism>
<gene>
    <name evidence="2" type="ORF">GT409_07310</name>
</gene>
<dbReference type="AlphaFoldDB" id="A0A6P1MCE1"/>
<sequence length="1237" mass="133681">MKKRLHPLLFIAVVLGGGVSAEIILKESFEETFPPSGWTQNSADQKTAYAHEGTNSVYLSAATDYLITPPLTNAQVLTCWTYTTSADPDIIIETSPGISGPWTAVTGSPFSGNTEQWNEHIITLSSPETIYVRFQKSGSGYLYIDDVSAEDNGPSPTNIPPVLSSLSDISIAISNSLSVPVWATDTDNDLITLSASNLPPGSGFNTATNAGTVSNTFNWAVAAPAGVYSVTFFATDKDGSDSKTISITVSERPILMITEVADPAGTGGGDYRFVEIYNAGNETVDLNAGRWTLSKQVNGDSWNDVALSGTLPAGGTWVVAYSSSKFQEAYGVAPDQSDNDISGTGDDAYFLYSGGDHSSGTLMDIYGEFDTDGTDTQWEYTDSRAVRNHSATGPAATWIASEWTIVGGATTNDMDPGAAYHVPPVLSVIGNQGGMEGGTISFPISASDLSDGDAISYSALNLPLGAVFTNNTFTWSTAAPAGQYLVTFFATDKDGSDSETVTITVLEKPRLMFSEIADPGDDGGDAYRFVELYNAGTNTIDLSADEWVLSKQVNGGSSWGDLSLTGSIAPASTWVIANSAADFEAAYGTTPDQESSSVSGNGDDVYFLYIGGDHDSGTLVDIYGELDIDGTDTEWDYEDSRAVRNNDILEPNPTWTASEWSITTGASTNSMTPGEHGPKPQFQGLEDTFIFPGTELSLIVTAVNTVRTDEITISATNLPVSASFNPATGTNSVSSVFSWNNPASGVYTISFFASGDAGTTTKLIDLTVSRSANIDGYFYGWQPDTIVKLGNGQFWRNTGGAGETLSSRLWKPEVTVTNVLGKDRMFIEDVASYTTVEQINVTESMLISTFSGLHNGNIYQLEDGTVWEQINYENVNSSAAPVTAWRWTENGTTFIRFLDRYNALIGTCEVSKTVVRNAGMTPTEIDGYFRGWNKGQVFALANGEFWQQTTADSSIETLYRPTVTLTNYLQTGTWRMYIEGSGAPGYVEVQQLADVIRTSINGKFYGFGTGEFLHLQNGEWWRQTSYNSSASIRSNPEILLWEEDSTWKIEMPDEGRTITAEQLSVATESSITNNFPGLHYANLYELSNGSRWMQISFENIRSDADTPIVMLWTESGDTHLLARTSRDRTVGTCEVVNPDADDDGDRIINAAEIIAGTDMTDKNIFFMITETQIDGNGHYVLNWNAVSGRTYTILWAASLDDDFLPISVVDAPANSWTDTLHTTGESGFYQIKVSLTE</sequence>
<reference evidence="2 3" key="1">
    <citation type="submission" date="2020-01" db="EMBL/GenBank/DDBJ databases">
        <title>Ponticoccus aerotolerans gen. nov., sp. nov., an anaerobic bacterium and proposal of Ponticoccusceae fam. nov., Ponticoccusles ord. nov. and Ponticoccuse classis nov. in the phylum Kiritimatiellaeota.</title>
        <authorList>
            <person name="Zhou L.Y."/>
            <person name="Du Z.J."/>
        </authorList>
    </citation>
    <scope>NUCLEOTIDE SEQUENCE [LARGE SCALE GENOMIC DNA]</scope>
    <source>
        <strain evidence="2 3">S-5007</strain>
    </source>
</reference>
<dbReference type="SUPFAM" id="SSF74853">
    <property type="entry name" value="Lamin A/C globular tail domain"/>
    <property type="match status" value="1"/>
</dbReference>
<evidence type="ECO:0000313" key="2">
    <source>
        <dbReference type="EMBL" id="QHI69266.1"/>
    </source>
</evidence>
<dbReference type="EMBL" id="CP047593">
    <property type="protein sequence ID" value="QHI69266.1"/>
    <property type="molecule type" value="Genomic_DNA"/>
</dbReference>
<name>A0A6P1MCE1_9BACT</name>
<feature type="domain" description="LTD" evidence="1">
    <location>
        <begin position="499"/>
        <end position="627"/>
    </location>
</feature>
<dbReference type="PROSITE" id="PS51841">
    <property type="entry name" value="LTD"/>
    <property type="match status" value="2"/>
</dbReference>
<evidence type="ECO:0000313" key="3">
    <source>
        <dbReference type="Proteomes" id="UP000464954"/>
    </source>
</evidence>
<feature type="domain" description="LTD" evidence="1">
    <location>
        <begin position="243"/>
        <end position="388"/>
    </location>
</feature>
<dbReference type="Pfam" id="PF00932">
    <property type="entry name" value="LTD"/>
    <property type="match status" value="2"/>
</dbReference>
<dbReference type="KEGG" id="taer:GT409_07310"/>
<keyword evidence="3" id="KW-1185">Reference proteome</keyword>
<dbReference type="GO" id="GO:0016020">
    <property type="term" value="C:membrane"/>
    <property type="evidence" value="ECO:0007669"/>
    <property type="project" value="InterPro"/>
</dbReference>
<dbReference type="InterPro" id="IPR015919">
    <property type="entry name" value="Cadherin-like_sf"/>
</dbReference>
<proteinExistence type="predicted"/>